<dbReference type="OMA" id="FEAEFQF"/>
<dbReference type="EnsemblMetazoa" id="Aqu2.1.39942_001">
    <property type="protein sequence ID" value="Aqu2.1.39942_001"/>
    <property type="gene ID" value="Aqu2.1.39942"/>
</dbReference>
<dbReference type="InParanoid" id="A0A1X7VIS0"/>
<dbReference type="Proteomes" id="UP000007879">
    <property type="component" value="Unassembled WGS sequence"/>
</dbReference>
<dbReference type="FunCoup" id="A0A1X7VIS0">
    <property type="interactions" value="547"/>
</dbReference>
<gene>
    <name evidence="4" type="primary">100639721</name>
</gene>
<feature type="compositionally biased region" description="Low complexity" evidence="3">
    <location>
        <begin position="223"/>
        <end position="233"/>
    </location>
</feature>
<proteinExistence type="inferred from homology"/>
<dbReference type="PANTHER" id="PTHR31809:SF0">
    <property type="entry name" value="BUD13 HOMOLOG"/>
    <property type="match status" value="1"/>
</dbReference>
<dbReference type="OrthoDB" id="6022at2759"/>
<feature type="region of interest" description="Disordered" evidence="3">
    <location>
        <begin position="279"/>
        <end position="316"/>
    </location>
</feature>
<sequence>MASKAEYLKKYLSPAEPTSEEKRKKKRKTKKVKNVRVHDDDLDWKKLAPKIDEYDDDDPEEAPVVIDITGDDPETNFKWKAVQPASPVNLSIVKVEKSPSPSPSHPSPNHQPNNSSQKIKKKRKERADSPDFSPPRRKNLKEADDLSPPRRGKSPNDISLPRRRNSPGDISPPRKRTKIPEPNSNSKPRGSKTVPPRTKQHSLSSDTSPPRKPSSATPRSRLDSSQSDLSLPRHSPPPVKMILGSKRAGLQSGDVAQEEVLRANAERERFIRSLDPLVSGRNAPTVYRNKEGKRIDPNAPENPLTEEERKKKEEDDLQFAQWGRGVAQVQSAKDKVEDDMYEMSKPLARYRDDEDLEKFLKEREREEDPMLKFLTKKKKKGKKGGNPRLNRPTFKGSWPQNRFGIPPGYRWDGVDRSNGYENKRYLLKAEKESIKEFAYKWSVEEM</sequence>
<evidence type="ECO:0000256" key="2">
    <source>
        <dbReference type="ARBA" id="ARBA00014454"/>
    </source>
</evidence>
<feature type="region of interest" description="Disordered" evidence="3">
    <location>
        <begin position="376"/>
        <end position="401"/>
    </location>
</feature>
<dbReference type="STRING" id="400682.A0A1X7VIS0"/>
<dbReference type="EnsemblMetazoa" id="XM_003384033.3">
    <property type="protein sequence ID" value="XP_003384081.1"/>
    <property type="gene ID" value="LOC100639721"/>
</dbReference>
<dbReference type="eggNOG" id="KOG2654">
    <property type="taxonomic scope" value="Eukaryota"/>
</dbReference>
<dbReference type="GO" id="GO:0070274">
    <property type="term" value="C:RES complex"/>
    <property type="evidence" value="ECO:0007669"/>
    <property type="project" value="TreeGrafter"/>
</dbReference>
<dbReference type="GO" id="GO:0000398">
    <property type="term" value="P:mRNA splicing, via spliceosome"/>
    <property type="evidence" value="ECO:0007669"/>
    <property type="project" value="TreeGrafter"/>
</dbReference>
<feature type="region of interest" description="Disordered" evidence="3">
    <location>
        <begin position="51"/>
        <end position="253"/>
    </location>
</feature>
<dbReference type="Pfam" id="PF09736">
    <property type="entry name" value="Bud13"/>
    <property type="match status" value="1"/>
</dbReference>
<reference evidence="4" key="2">
    <citation type="submission" date="2017-05" db="UniProtKB">
        <authorList>
            <consortium name="EnsemblMetazoa"/>
        </authorList>
    </citation>
    <scope>IDENTIFICATION</scope>
</reference>
<dbReference type="GO" id="GO:0005684">
    <property type="term" value="C:U2-type spliceosomal complex"/>
    <property type="evidence" value="ECO:0007669"/>
    <property type="project" value="TreeGrafter"/>
</dbReference>
<feature type="compositionally biased region" description="Low complexity" evidence="3">
    <location>
        <begin position="107"/>
        <end position="117"/>
    </location>
</feature>
<evidence type="ECO:0000256" key="3">
    <source>
        <dbReference type="SAM" id="MobiDB-lite"/>
    </source>
</evidence>
<protein>
    <recommendedName>
        <fullName evidence="2">BUD13 homolog</fullName>
    </recommendedName>
</protein>
<feature type="region of interest" description="Disordered" evidence="3">
    <location>
        <begin position="1"/>
        <end position="38"/>
    </location>
</feature>
<dbReference type="AlphaFoldDB" id="A0A1X7VIS0"/>
<evidence type="ECO:0000313" key="4">
    <source>
        <dbReference type="EnsemblMetazoa" id="Aqu2.1.39942_001"/>
    </source>
</evidence>
<comment type="similarity">
    <text evidence="1">Belongs to the CWC26 family.</text>
</comment>
<accession>A0A1X7VIS0</accession>
<evidence type="ECO:0000256" key="1">
    <source>
        <dbReference type="ARBA" id="ARBA00011069"/>
    </source>
</evidence>
<dbReference type="PANTHER" id="PTHR31809">
    <property type="entry name" value="BUD13 HOMOLOG"/>
    <property type="match status" value="1"/>
</dbReference>
<name>A0A1X7VIS0_AMPQE</name>
<organism evidence="4">
    <name type="scientific">Amphimedon queenslandica</name>
    <name type="common">Sponge</name>
    <dbReference type="NCBI Taxonomy" id="400682"/>
    <lineage>
        <taxon>Eukaryota</taxon>
        <taxon>Metazoa</taxon>
        <taxon>Porifera</taxon>
        <taxon>Demospongiae</taxon>
        <taxon>Heteroscleromorpha</taxon>
        <taxon>Haplosclerida</taxon>
        <taxon>Niphatidae</taxon>
        <taxon>Amphimedon</taxon>
    </lineage>
</organism>
<dbReference type="InterPro" id="IPR018609">
    <property type="entry name" value="Bud13"/>
</dbReference>
<evidence type="ECO:0000313" key="5">
    <source>
        <dbReference type="Proteomes" id="UP000007879"/>
    </source>
</evidence>
<feature type="compositionally biased region" description="Basic residues" evidence="3">
    <location>
        <begin position="23"/>
        <end position="35"/>
    </location>
</feature>
<keyword evidence="5" id="KW-1185">Reference proteome</keyword>
<feature type="compositionally biased region" description="Basic residues" evidence="3">
    <location>
        <begin position="376"/>
        <end position="385"/>
    </location>
</feature>
<dbReference type="GO" id="GO:0003723">
    <property type="term" value="F:RNA binding"/>
    <property type="evidence" value="ECO:0007669"/>
    <property type="project" value="TreeGrafter"/>
</dbReference>
<dbReference type="KEGG" id="aqu:100639721"/>
<reference evidence="5" key="1">
    <citation type="journal article" date="2010" name="Nature">
        <title>The Amphimedon queenslandica genome and the evolution of animal complexity.</title>
        <authorList>
            <person name="Srivastava M."/>
            <person name="Simakov O."/>
            <person name="Chapman J."/>
            <person name="Fahey B."/>
            <person name="Gauthier M.E."/>
            <person name="Mitros T."/>
            <person name="Richards G.S."/>
            <person name="Conaco C."/>
            <person name="Dacre M."/>
            <person name="Hellsten U."/>
            <person name="Larroux C."/>
            <person name="Putnam N.H."/>
            <person name="Stanke M."/>
            <person name="Adamska M."/>
            <person name="Darling A."/>
            <person name="Degnan S.M."/>
            <person name="Oakley T.H."/>
            <person name="Plachetzki D.C."/>
            <person name="Zhai Y."/>
            <person name="Adamski M."/>
            <person name="Calcino A."/>
            <person name="Cummins S.F."/>
            <person name="Goodstein D.M."/>
            <person name="Harris C."/>
            <person name="Jackson D.J."/>
            <person name="Leys S.P."/>
            <person name="Shu S."/>
            <person name="Woodcroft B.J."/>
            <person name="Vervoort M."/>
            <person name="Kosik K.S."/>
            <person name="Manning G."/>
            <person name="Degnan B.M."/>
            <person name="Rokhsar D.S."/>
        </authorList>
    </citation>
    <scope>NUCLEOTIDE SEQUENCE [LARGE SCALE GENOMIC DNA]</scope>
</reference>
<dbReference type="InterPro" id="IPR051112">
    <property type="entry name" value="CWC26_splicing_factor"/>
</dbReference>